<name>A0ABY8R6J8_PARBF</name>
<evidence type="ECO:0008006" key="4">
    <source>
        <dbReference type="Google" id="ProtNLM"/>
    </source>
</evidence>
<keyword evidence="1" id="KW-1133">Transmembrane helix</keyword>
<keyword evidence="1" id="KW-0472">Membrane</keyword>
<accession>A0ABY8R6J8</accession>
<gene>
    <name evidence="2" type="ORF">QJS64_07740</name>
</gene>
<feature type="transmembrane region" description="Helical" evidence="1">
    <location>
        <begin position="86"/>
        <end position="110"/>
    </location>
</feature>
<keyword evidence="3" id="KW-1185">Reference proteome</keyword>
<evidence type="ECO:0000313" key="3">
    <source>
        <dbReference type="Proteomes" id="UP001239169"/>
    </source>
</evidence>
<organism evidence="2 3">
    <name type="scientific">Paraclostridium bifermentans</name>
    <name type="common">Clostridium bifermentans</name>
    <dbReference type="NCBI Taxonomy" id="1490"/>
    <lineage>
        <taxon>Bacteria</taxon>
        <taxon>Bacillati</taxon>
        <taxon>Bacillota</taxon>
        <taxon>Clostridia</taxon>
        <taxon>Peptostreptococcales</taxon>
        <taxon>Peptostreptococcaceae</taxon>
        <taxon>Paraclostridium</taxon>
    </lineage>
</organism>
<proteinExistence type="predicted"/>
<sequence>MMKNMELKLPNSYVEINSNEMEYIEGGLGAPNWLVAGAISTAISAASGGTLGAGSVALKAMAKKYGKRAAATMFSKNLKKSLMRKGIAAGVAGNIAGAAAGAFEVMMWGADPGGSFTKWYDARDPRPKNGWCDIS</sequence>
<reference evidence="2 3" key="1">
    <citation type="submission" date="2023-04" db="EMBL/GenBank/DDBJ databases">
        <title>Bacteria Genome Submission.</title>
        <authorList>
            <person name="Isaac P."/>
        </authorList>
    </citation>
    <scope>NUCLEOTIDE SEQUENCE [LARGE SCALE GENOMIC DNA]</scope>
    <source>
        <strain evidence="2 3">SampleS7P1</strain>
    </source>
</reference>
<evidence type="ECO:0000256" key="1">
    <source>
        <dbReference type="SAM" id="Phobius"/>
    </source>
</evidence>
<evidence type="ECO:0000313" key="2">
    <source>
        <dbReference type="EMBL" id="WGX76903.1"/>
    </source>
</evidence>
<keyword evidence="1" id="KW-0812">Transmembrane</keyword>
<dbReference type="EMBL" id="CP124685">
    <property type="protein sequence ID" value="WGX76903.1"/>
    <property type="molecule type" value="Genomic_DNA"/>
</dbReference>
<feature type="transmembrane region" description="Helical" evidence="1">
    <location>
        <begin position="33"/>
        <end position="58"/>
    </location>
</feature>
<protein>
    <recommendedName>
        <fullName evidence="4">Bacteriocin</fullName>
    </recommendedName>
</protein>
<dbReference type="Proteomes" id="UP001239169">
    <property type="component" value="Chromosome"/>
</dbReference>